<dbReference type="Pfam" id="PF13377">
    <property type="entry name" value="Peripla_BP_3"/>
    <property type="match status" value="1"/>
</dbReference>
<dbReference type="SUPFAM" id="SSF53822">
    <property type="entry name" value="Periplasmic binding protein-like I"/>
    <property type="match status" value="1"/>
</dbReference>
<dbReference type="Pfam" id="PF12833">
    <property type="entry name" value="HTH_18"/>
    <property type="match status" value="1"/>
</dbReference>
<dbReference type="PROSITE" id="PS01124">
    <property type="entry name" value="HTH_ARAC_FAMILY_2"/>
    <property type="match status" value="1"/>
</dbReference>
<evidence type="ECO:0000259" key="4">
    <source>
        <dbReference type="PROSITE" id="PS01124"/>
    </source>
</evidence>
<dbReference type="InterPro" id="IPR018060">
    <property type="entry name" value="HTH_AraC"/>
</dbReference>
<dbReference type="GO" id="GO:0000976">
    <property type="term" value="F:transcription cis-regulatory region binding"/>
    <property type="evidence" value="ECO:0007669"/>
    <property type="project" value="TreeGrafter"/>
</dbReference>
<dbReference type="Proteomes" id="UP000317429">
    <property type="component" value="Chromosome"/>
</dbReference>
<dbReference type="Gene3D" id="1.10.10.60">
    <property type="entry name" value="Homeodomain-like"/>
    <property type="match status" value="1"/>
</dbReference>
<keyword evidence="1" id="KW-0805">Transcription regulation</keyword>
<name>A0A518DAL3_9BACT</name>
<organism evidence="5 6">
    <name type="scientific">Pirellulimonas nuda</name>
    <dbReference type="NCBI Taxonomy" id="2528009"/>
    <lineage>
        <taxon>Bacteria</taxon>
        <taxon>Pseudomonadati</taxon>
        <taxon>Planctomycetota</taxon>
        <taxon>Planctomycetia</taxon>
        <taxon>Pirellulales</taxon>
        <taxon>Lacipirellulaceae</taxon>
        <taxon>Pirellulimonas</taxon>
    </lineage>
</organism>
<keyword evidence="2" id="KW-0238">DNA-binding</keyword>
<dbReference type="PROSITE" id="PS00041">
    <property type="entry name" value="HTH_ARAC_FAMILY_1"/>
    <property type="match status" value="1"/>
</dbReference>
<evidence type="ECO:0000313" key="6">
    <source>
        <dbReference type="Proteomes" id="UP000317429"/>
    </source>
</evidence>
<dbReference type="CDD" id="cd01543">
    <property type="entry name" value="PBP1_XylR"/>
    <property type="match status" value="1"/>
</dbReference>
<accession>A0A518DAL3</accession>
<evidence type="ECO:0000256" key="3">
    <source>
        <dbReference type="ARBA" id="ARBA00023163"/>
    </source>
</evidence>
<evidence type="ECO:0000313" key="5">
    <source>
        <dbReference type="EMBL" id="QDU88498.1"/>
    </source>
</evidence>
<dbReference type="SUPFAM" id="SSF46689">
    <property type="entry name" value="Homeodomain-like"/>
    <property type="match status" value="1"/>
</dbReference>
<dbReference type="KEGG" id="pnd:Pla175_18760"/>
<sequence>MPTPTSSLAANATPRSPVLQAGVRSVAVLVETDTSSGCSVIRGIANYAETHGDWHLLIDPRDHEQRSALPDGWTGAGVIARLSTRLQLEQIAARRMPVVNVDDLYDDLTGAPSVVTDEEELGRMALAHLLDRGFRHFAYFAPPSHQYSKKRGEAFREIVKEAGYECIEYKPGYRAGRILSWAEQQQRASRWLSSLPRPVAVLTVQAHQARQLAEICHFTGVRVPDDVAILAGDADDLMCEVSTPPLSNINVASEKIGHDAAELLDRIIAGEPAPKEPIRIPPRGVTSRQSTDLLAIDDSMIVDALRFIRKHACRGIVVDDILRDIPISRRTLEIQFRHYLGRSPAKEIRRVQLERAQELLGKPELSITEVGLACGFSNATRFGVAFKKENERTPQAFRKNLLSGQKINTGSF</sequence>
<dbReference type="Gene3D" id="3.40.50.2300">
    <property type="match status" value="2"/>
</dbReference>
<dbReference type="InterPro" id="IPR009057">
    <property type="entry name" value="Homeodomain-like_sf"/>
</dbReference>
<evidence type="ECO:0000256" key="1">
    <source>
        <dbReference type="ARBA" id="ARBA00023015"/>
    </source>
</evidence>
<keyword evidence="3" id="KW-0804">Transcription</keyword>
<dbReference type="SMART" id="SM00342">
    <property type="entry name" value="HTH_ARAC"/>
    <property type="match status" value="1"/>
</dbReference>
<keyword evidence="6" id="KW-1185">Reference proteome</keyword>
<dbReference type="GO" id="GO:0003700">
    <property type="term" value="F:DNA-binding transcription factor activity"/>
    <property type="evidence" value="ECO:0007669"/>
    <property type="project" value="InterPro"/>
</dbReference>
<gene>
    <name evidence="5" type="primary">xylR_3</name>
    <name evidence="5" type="ORF">Pla175_18760</name>
</gene>
<dbReference type="InterPro" id="IPR046335">
    <property type="entry name" value="LacI/GalR-like_sensor"/>
</dbReference>
<dbReference type="PANTHER" id="PTHR30146">
    <property type="entry name" value="LACI-RELATED TRANSCRIPTIONAL REPRESSOR"/>
    <property type="match status" value="1"/>
</dbReference>
<dbReference type="PANTHER" id="PTHR30146:SF24">
    <property type="entry name" value="XYLOSE OPERON REGULATORY PROTEIN"/>
    <property type="match status" value="1"/>
</dbReference>
<dbReference type="InterPro" id="IPR028082">
    <property type="entry name" value="Peripla_BP_I"/>
</dbReference>
<proteinExistence type="predicted"/>
<dbReference type="EMBL" id="CP036291">
    <property type="protein sequence ID" value="QDU88498.1"/>
    <property type="molecule type" value="Genomic_DNA"/>
</dbReference>
<evidence type="ECO:0000256" key="2">
    <source>
        <dbReference type="ARBA" id="ARBA00023125"/>
    </source>
</evidence>
<dbReference type="AlphaFoldDB" id="A0A518DAL3"/>
<protein>
    <submittedName>
        <fullName evidence="5">Xylose operon regulatory protein</fullName>
    </submittedName>
</protein>
<feature type="domain" description="HTH araC/xylS-type" evidence="4">
    <location>
        <begin position="302"/>
        <end position="400"/>
    </location>
</feature>
<dbReference type="InterPro" id="IPR018062">
    <property type="entry name" value="HTH_AraC-typ_CS"/>
</dbReference>
<reference evidence="5 6" key="1">
    <citation type="submission" date="2019-02" db="EMBL/GenBank/DDBJ databases">
        <title>Deep-cultivation of Planctomycetes and their phenomic and genomic characterization uncovers novel biology.</title>
        <authorList>
            <person name="Wiegand S."/>
            <person name="Jogler M."/>
            <person name="Boedeker C."/>
            <person name="Pinto D."/>
            <person name="Vollmers J."/>
            <person name="Rivas-Marin E."/>
            <person name="Kohn T."/>
            <person name="Peeters S.H."/>
            <person name="Heuer A."/>
            <person name="Rast P."/>
            <person name="Oberbeckmann S."/>
            <person name="Bunk B."/>
            <person name="Jeske O."/>
            <person name="Meyerdierks A."/>
            <person name="Storesund J.E."/>
            <person name="Kallscheuer N."/>
            <person name="Luecker S."/>
            <person name="Lage O.M."/>
            <person name="Pohl T."/>
            <person name="Merkel B.J."/>
            <person name="Hornburger P."/>
            <person name="Mueller R.-W."/>
            <person name="Bruemmer F."/>
            <person name="Labrenz M."/>
            <person name="Spormann A.M."/>
            <person name="Op den Camp H."/>
            <person name="Overmann J."/>
            <person name="Amann R."/>
            <person name="Jetten M.S.M."/>
            <person name="Mascher T."/>
            <person name="Medema M.H."/>
            <person name="Devos D.P."/>
            <person name="Kaster A.-K."/>
            <person name="Ovreas L."/>
            <person name="Rohde M."/>
            <person name="Galperin M.Y."/>
            <person name="Jogler C."/>
        </authorList>
    </citation>
    <scope>NUCLEOTIDE SEQUENCE [LARGE SCALE GENOMIC DNA]</scope>
    <source>
        <strain evidence="5 6">Pla175</strain>
    </source>
</reference>